<dbReference type="GO" id="GO:0005875">
    <property type="term" value="C:microtubule associated complex"/>
    <property type="evidence" value="ECO:0007669"/>
    <property type="project" value="TreeGrafter"/>
</dbReference>
<dbReference type="AlphaFoldDB" id="A0A1G4IE42"/>
<keyword evidence="5 7" id="KW-0175">Coiled coil</keyword>
<keyword evidence="2" id="KW-0963">Cytoplasm</keyword>
<evidence type="ECO:0000256" key="3">
    <source>
        <dbReference type="ARBA" id="ARBA00022741"/>
    </source>
</evidence>
<feature type="domain" description="Kinesin motor" evidence="9">
    <location>
        <begin position="3"/>
        <end position="316"/>
    </location>
</feature>
<dbReference type="Proteomes" id="UP000195570">
    <property type="component" value="Unassembled WGS sequence"/>
</dbReference>
<evidence type="ECO:0000256" key="4">
    <source>
        <dbReference type="ARBA" id="ARBA00022840"/>
    </source>
</evidence>
<evidence type="ECO:0000256" key="6">
    <source>
        <dbReference type="PROSITE-ProRule" id="PRU00283"/>
    </source>
</evidence>
<protein>
    <submittedName>
        <fullName evidence="10">Kinesin, putative</fullName>
    </submittedName>
</protein>
<dbReference type="GO" id="GO:0008017">
    <property type="term" value="F:microtubule binding"/>
    <property type="evidence" value="ECO:0007669"/>
    <property type="project" value="InterPro"/>
</dbReference>
<feature type="compositionally biased region" description="Polar residues" evidence="8">
    <location>
        <begin position="692"/>
        <end position="707"/>
    </location>
</feature>
<dbReference type="GO" id="GO:0051231">
    <property type="term" value="P:spindle elongation"/>
    <property type="evidence" value="ECO:0007669"/>
    <property type="project" value="TreeGrafter"/>
</dbReference>
<feature type="coiled-coil region" evidence="7">
    <location>
        <begin position="317"/>
        <end position="427"/>
    </location>
</feature>
<feature type="compositionally biased region" description="Basic and acidic residues" evidence="8">
    <location>
        <begin position="736"/>
        <end position="746"/>
    </location>
</feature>
<dbReference type="EMBL" id="CZPT02001506">
    <property type="protein sequence ID" value="SCU70670.1"/>
    <property type="molecule type" value="Genomic_DNA"/>
</dbReference>
<dbReference type="PANTHER" id="PTHR47969">
    <property type="entry name" value="CHROMOSOME-ASSOCIATED KINESIN KIF4A-RELATED"/>
    <property type="match status" value="1"/>
</dbReference>
<evidence type="ECO:0000256" key="5">
    <source>
        <dbReference type="ARBA" id="ARBA00023054"/>
    </source>
</evidence>
<dbReference type="InterPro" id="IPR027417">
    <property type="entry name" value="P-loop_NTPase"/>
</dbReference>
<evidence type="ECO:0000259" key="9">
    <source>
        <dbReference type="PROSITE" id="PS50067"/>
    </source>
</evidence>
<proteinExistence type="inferred from homology"/>
<evidence type="ECO:0000313" key="11">
    <source>
        <dbReference type="Proteomes" id="UP000195570"/>
    </source>
</evidence>
<dbReference type="RefSeq" id="XP_067081443.1">
    <property type="nucleotide sequence ID" value="XM_067225342.1"/>
</dbReference>
<keyword evidence="11" id="KW-1185">Reference proteome</keyword>
<dbReference type="Pfam" id="PF00225">
    <property type="entry name" value="Kinesin"/>
    <property type="match status" value="1"/>
</dbReference>
<comment type="subcellular location">
    <subcellularLocation>
        <location evidence="1">Cytoplasm</location>
    </subcellularLocation>
</comment>
<evidence type="ECO:0000256" key="7">
    <source>
        <dbReference type="SAM" id="Coils"/>
    </source>
</evidence>
<feature type="binding site" evidence="6">
    <location>
        <begin position="76"/>
        <end position="83"/>
    </location>
    <ligand>
        <name>ATP</name>
        <dbReference type="ChEBI" id="CHEBI:30616"/>
    </ligand>
</feature>
<gene>
    <name evidence="10" type="ORF">TEOVI_000224400</name>
</gene>
<dbReference type="PRINTS" id="PR00380">
    <property type="entry name" value="KINESINHEAVY"/>
</dbReference>
<dbReference type="GeneID" id="92376184"/>
<dbReference type="InterPro" id="IPR027640">
    <property type="entry name" value="Kinesin-like_fam"/>
</dbReference>
<dbReference type="GO" id="GO:0003777">
    <property type="term" value="F:microtubule motor activity"/>
    <property type="evidence" value="ECO:0007669"/>
    <property type="project" value="InterPro"/>
</dbReference>
<sequence length="746" mass="82752">MSNIKVAVRCRPLFESERPAAGLSFVNGRRVMLDNKSYDPDYIFPPTATQDDVYAICEPILQSVKDGLHGTVMVYGQTGTGKTFTMLGGAGGSSGIAHRMIGSMLEHVQQRTVEGAQCALTLSMIEIYNEKLIDMLSKDGETEVTLVGGFPVSNEKLTLSRVADAFAAIQKGLSRRHIASTLMNERSSRSHVVIIVDYEEFNEYTNSVDVTHLFMVDLAGSESLKKSHASGAAAGETGKINKSLLALKNVFLALSNSNDTTRPNHVPYRDSKLTEILRDSIGGSARTLMIACISSVGRDIEETKSTLMYAVKARSIRNQANTEREKLMIRLRSFEAENQRLRNRLQERVAERGGYYISREDHERYQQLEEEYTELKSNVDTLLKERRENEGLQHITDSQTSVLKAMIEEKEEELVRFKQVYHEALLKFDSQVGTLQLVVQDAVRDAHNTAKRGTEAVFQRLEQWRLDTLMGQVEEGDDECRDEGSKGNTEEGSEGRKRGSTFGVSTRQYEDDMARCVVRINENFASLGQNIVAMTQKHVAAVHSLQKRRRASLEGVQERLKSQLQETLSAYVREQMILDDELECEQRLYEDSISMTTKLPTPADVLPFRHALQNACRAAVESSKDIFTDLEMNDEVAGSLQQINEALRVSATGASLGAFLQIGNMPPLRPSTSSQSSNAVCAAASASASASLRNDTSTTLPDTQTRRLSMKDKNQSVVSSRGGAVKRLRSSSNVSDSRRASAPSEK</sequence>
<dbReference type="GO" id="GO:0007018">
    <property type="term" value="P:microtubule-based movement"/>
    <property type="evidence" value="ECO:0007669"/>
    <property type="project" value="InterPro"/>
</dbReference>
<dbReference type="GO" id="GO:0005524">
    <property type="term" value="F:ATP binding"/>
    <property type="evidence" value="ECO:0007669"/>
    <property type="project" value="UniProtKB-UniRule"/>
</dbReference>
<keyword evidence="3 6" id="KW-0547">Nucleotide-binding</keyword>
<evidence type="ECO:0000256" key="1">
    <source>
        <dbReference type="ARBA" id="ARBA00004496"/>
    </source>
</evidence>
<comment type="similarity">
    <text evidence="6">Belongs to the TRAFAC class myosin-kinesin ATPase superfamily. Kinesin family.</text>
</comment>
<evidence type="ECO:0000256" key="2">
    <source>
        <dbReference type="ARBA" id="ARBA00022490"/>
    </source>
</evidence>
<evidence type="ECO:0000256" key="8">
    <source>
        <dbReference type="SAM" id="MobiDB-lite"/>
    </source>
</evidence>
<evidence type="ECO:0000313" key="10">
    <source>
        <dbReference type="EMBL" id="SCU70670.1"/>
    </source>
</evidence>
<dbReference type="PROSITE" id="PS50067">
    <property type="entry name" value="KINESIN_MOTOR_2"/>
    <property type="match status" value="1"/>
</dbReference>
<accession>A0A1G4IE42</accession>
<organism evidence="10 11">
    <name type="scientific">Trypanosoma equiperdum</name>
    <dbReference type="NCBI Taxonomy" id="5694"/>
    <lineage>
        <taxon>Eukaryota</taxon>
        <taxon>Discoba</taxon>
        <taxon>Euglenozoa</taxon>
        <taxon>Kinetoplastea</taxon>
        <taxon>Metakinetoplastina</taxon>
        <taxon>Trypanosomatida</taxon>
        <taxon>Trypanosomatidae</taxon>
        <taxon>Trypanosoma</taxon>
    </lineage>
</organism>
<dbReference type="InterPro" id="IPR001752">
    <property type="entry name" value="Kinesin_motor_dom"/>
</dbReference>
<feature type="region of interest" description="Disordered" evidence="8">
    <location>
        <begin position="473"/>
        <end position="504"/>
    </location>
</feature>
<dbReference type="SUPFAM" id="SSF52540">
    <property type="entry name" value="P-loop containing nucleoside triphosphate hydrolases"/>
    <property type="match status" value="1"/>
</dbReference>
<dbReference type="GO" id="GO:0007052">
    <property type="term" value="P:mitotic spindle organization"/>
    <property type="evidence" value="ECO:0007669"/>
    <property type="project" value="TreeGrafter"/>
</dbReference>
<dbReference type="SMART" id="SM00129">
    <property type="entry name" value="KISc"/>
    <property type="match status" value="1"/>
</dbReference>
<comment type="caution">
    <text evidence="10">The sequence shown here is derived from an EMBL/GenBank/DDBJ whole genome shotgun (WGS) entry which is preliminary data.</text>
</comment>
<keyword evidence="6" id="KW-0505">Motor protein</keyword>
<dbReference type="GO" id="GO:0005737">
    <property type="term" value="C:cytoplasm"/>
    <property type="evidence" value="ECO:0007669"/>
    <property type="project" value="UniProtKB-SubCell"/>
</dbReference>
<dbReference type="Gene3D" id="3.40.850.10">
    <property type="entry name" value="Kinesin motor domain"/>
    <property type="match status" value="1"/>
</dbReference>
<dbReference type="VEuPathDB" id="TriTrypDB:TEOVI_000224400"/>
<dbReference type="PANTHER" id="PTHR47969:SF15">
    <property type="entry name" value="CHROMOSOME-ASSOCIATED KINESIN KIF4A-RELATED"/>
    <property type="match status" value="1"/>
</dbReference>
<name>A0A1G4IE42_TRYEQ</name>
<feature type="compositionally biased region" description="Basic and acidic residues" evidence="8">
    <location>
        <begin position="482"/>
        <end position="497"/>
    </location>
</feature>
<keyword evidence="4 6" id="KW-0067">ATP-binding</keyword>
<reference evidence="10" key="1">
    <citation type="submission" date="2016-09" db="EMBL/GenBank/DDBJ databases">
        <authorList>
            <person name="Hebert L."/>
            <person name="Moumen B."/>
        </authorList>
    </citation>
    <scope>NUCLEOTIDE SEQUENCE [LARGE SCALE GENOMIC DNA]</scope>
    <source>
        <strain evidence="10">OVI</strain>
    </source>
</reference>
<dbReference type="InterPro" id="IPR036961">
    <property type="entry name" value="Kinesin_motor_dom_sf"/>
</dbReference>
<feature type="region of interest" description="Disordered" evidence="8">
    <location>
        <begin position="691"/>
        <end position="746"/>
    </location>
</feature>